<sequence length="155" mass="17205">MTETRLQPGKCYFEDLQVGYYFQTGRIVVTETHIVNFAGISGDFFDVHMDDEFARAQGFPARIAHGLLGLSLVDGLKNRADVKLQAVASLGWKSWNFTAPIVMGDSITARISVETTKLTSKGDRGVVELRFDVTNQDDVLVQTGCNVLLMQREES</sequence>
<keyword evidence="2" id="KW-0614">Plasmid</keyword>
<dbReference type="SUPFAM" id="SSF54637">
    <property type="entry name" value="Thioesterase/thiol ester dehydrase-isomerase"/>
    <property type="match status" value="1"/>
</dbReference>
<dbReference type="PANTHER" id="PTHR43664:SF1">
    <property type="entry name" value="BETA-METHYLMALYL-COA DEHYDRATASE"/>
    <property type="match status" value="1"/>
</dbReference>
<dbReference type="InterPro" id="IPR029069">
    <property type="entry name" value="HotDog_dom_sf"/>
</dbReference>
<dbReference type="Gene3D" id="3.10.129.10">
    <property type="entry name" value="Hotdog Thioesterase"/>
    <property type="match status" value="1"/>
</dbReference>
<dbReference type="InterPro" id="IPR052342">
    <property type="entry name" value="MCH/BMMD"/>
</dbReference>
<gene>
    <name evidence="2" type="ORF">OA238_160p1130</name>
</gene>
<dbReference type="KEGG" id="oar:OA238_160p1130"/>
<dbReference type="RefSeq" id="WP_015497810.1">
    <property type="nucleotide sequence ID" value="NC_020910.1"/>
</dbReference>
<evidence type="ECO:0000313" key="3">
    <source>
        <dbReference type="Proteomes" id="UP000004688"/>
    </source>
</evidence>
<proteinExistence type="predicted"/>
<dbReference type="Proteomes" id="UP000004688">
    <property type="component" value="Plasmid pOA238_160"/>
</dbReference>
<evidence type="ECO:0000259" key="1">
    <source>
        <dbReference type="Pfam" id="PF01575"/>
    </source>
</evidence>
<dbReference type="InterPro" id="IPR002539">
    <property type="entry name" value="MaoC-like_dom"/>
</dbReference>
<organism evidence="2 3">
    <name type="scientific">Octadecabacter arcticus 238</name>
    <dbReference type="NCBI Taxonomy" id="391616"/>
    <lineage>
        <taxon>Bacteria</taxon>
        <taxon>Pseudomonadati</taxon>
        <taxon>Pseudomonadota</taxon>
        <taxon>Alphaproteobacteria</taxon>
        <taxon>Rhodobacterales</taxon>
        <taxon>Roseobacteraceae</taxon>
        <taxon>Octadecabacter</taxon>
    </lineage>
</organism>
<reference evidence="2 3" key="1">
    <citation type="journal article" date="2013" name="PLoS ONE">
        <title>Poles Apart: Arctic and Antarctic Octadecabacter strains Share High Genome Plasticity and a New Type of Xanthorhodopsin.</title>
        <authorList>
            <person name="Vollmers J."/>
            <person name="Voget S."/>
            <person name="Dietrich S."/>
            <person name="Gollnow K."/>
            <person name="Smits M."/>
            <person name="Meyer K."/>
            <person name="Brinkhoff T."/>
            <person name="Simon M."/>
            <person name="Daniel R."/>
        </authorList>
    </citation>
    <scope>NUCLEOTIDE SEQUENCE [LARGE SCALE GENOMIC DNA]</scope>
    <source>
        <strain evidence="2 3">238</strain>
        <plasmid evidence="3">Plasmid pOA238_160</plasmid>
    </source>
</reference>
<dbReference type="eggNOG" id="COG2030">
    <property type="taxonomic scope" value="Bacteria"/>
</dbReference>
<dbReference type="AlphaFoldDB" id="M9RQN3"/>
<name>M9RQN3_9RHOB</name>
<geneLocation type="plasmid" evidence="2 3">
    <name>pOA238_160</name>
</geneLocation>
<protein>
    <submittedName>
        <fullName evidence="2">MaoC dehydratase-like protein</fullName>
    </submittedName>
</protein>
<keyword evidence="3" id="KW-1185">Reference proteome</keyword>
<dbReference type="EMBL" id="CP003744">
    <property type="protein sequence ID" value="AGI74919.1"/>
    <property type="molecule type" value="Genomic_DNA"/>
</dbReference>
<accession>M9RQN3</accession>
<dbReference type="OrthoDB" id="9796589at2"/>
<dbReference type="HOGENOM" id="CLU_094876_0_0_5"/>
<feature type="domain" description="MaoC-like" evidence="1">
    <location>
        <begin position="26"/>
        <end position="120"/>
    </location>
</feature>
<dbReference type="Pfam" id="PF01575">
    <property type="entry name" value="MaoC_dehydratas"/>
    <property type="match status" value="1"/>
</dbReference>
<dbReference type="PANTHER" id="PTHR43664">
    <property type="entry name" value="MONOAMINE OXIDASE-RELATED"/>
    <property type="match status" value="1"/>
</dbReference>
<evidence type="ECO:0000313" key="2">
    <source>
        <dbReference type="EMBL" id="AGI74919.1"/>
    </source>
</evidence>